<feature type="region of interest" description="Disordered" evidence="1">
    <location>
        <begin position="37"/>
        <end position="85"/>
    </location>
</feature>
<feature type="region of interest" description="Disordered" evidence="1">
    <location>
        <begin position="199"/>
        <end position="234"/>
    </location>
</feature>
<organism evidence="2">
    <name type="scientific">Melanopsichium pennsylvanicum 4</name>
    <dbReference type="NCBI Taxonomy" id="1398559"/>
    <lineage>
        <taxon>Eukaryota</taxon>
        <taxon>Fungi</taxon>
        <taxon>Dikarya</taxon>
        <taxon>Basidiomycota</taxon>
        <taxon>Ustilaginomycotina</taxon>
        <taxon>Ustilaginomycetes</taxon>
        <taxon>Ustilaginales</taxon>
        <taxon>Ustilaginaceae</taxon>
        <taxon>Melanopsichium</taxon>
    </lineage>
</organism>
<evidence type="ECO:0000313" key="2">
    <source>
        <dbReference type="EMBL" id="CDI53839.1"/>
    </source>
</evidence>
<feature type="compositionally biased region" description="Basic residues" evidence="1">
    <location>
        <begin position="72"/>
        <end position="82"/>
    </location>
</feature>
<sequence>MAFASRSASLLARQLGSGPAVASSSRGVAVAAAFSTSSSSFAASEDATARKGPFSSASEASPAPTELNAIGRGRKSAGRGRPKMLPPFEEWIQSDARVYKQPKPGMGPNWIADTPFPLNPSFNPPPPVRQSTKTEIWRLHSSDPSTWTIRALSEKFSIGIQRMEAILRLKALENEWTAQDKPLQSEFQSNMDRLLGAQDRTRAPEPEPSIQSTDKSFRGTQHEEFSEADPPTAPSVIAPALEQEMLKRSSMIAALPSGGPDGDADSSSKVVHRKRTSLAIINVSGDSYKGAGRAERNARRAEKRKGTQTKGRVINTGSVAFHAQIGTKTRTQGKKTKPANEAKVGNEPKSAAKKK</sequence>
<dbReference type="Pfam" id="PF12298">
    <property type="entry name" value="Bot1p"/>
    <property type="match status" value="1"/>
</dbReference>
<feature type="region of interest" description="Disordered" evidence="1">
    <location>
        <begin position="319"/>
        <end position="355"/>
    </location>
</feature>
<accession>A0A077R9F1</accession>
<dbReference type="PANTHER" id="PTHR28158:SF1">
    <property type="entry name" value="SMALL RIBOSOMAL SUBUNIT PROTEIN MS45"/>
    <property type="match status" value="1"/>
</dbReference>
<evidence type="ECO:0000256" key="1">
    <source>
        <dbReference type="SAM" id="MobiDB-lite"/>
    </source>
</evidence>
<name>A0A077R9F1_9BASI</name>
<dbReference type="PANTHER" id="PTHR28158">
    <property type="entry name" value="37S RIBOSOMAL PROTEIN S35, MITOCHONDRIAL"/>
    <property type="match status" value="1"/>
</dbReference>
<dbReference type="GO" id="GO:0032543">
    <property type="term" value="P:mitochondrial translation"/>
    <property type="evidence" value="ECO:0007669"/>
    <property type="project" value="TreeGrafter"/>
</dbReference>
<feature type="compositionally biased region" description="Low complexity" evidence="1">
    <location>
        <begin position="53"/>
        <end position="64"/>
    </location>
</feature>
<proteinExistence type="predicted"/>
<dbReference type="AlphaFoldDB" id="A0A077R9F1"/>
<evidence type="ECO:0008006" key="3">
    <source>
        <dbReference type="Google" id="ProtNLM"/>
    </source>
</evidence>
<dbReference type="GO" id="GO:0003735">
    <property type="term" value="F:structural constituent of ribosome"/>
    <property type="evidence" value="ECO:0007669"/>
    <property type="project" value="TreeGrafter"/>
</dbReference>
<dbReference type="InterPro" id="IPR021036">
    <property type="entry name" value="Ribosomal_mS45"/>
</dbReference>
<reference evidence="2" key="1">
    <citation type="journal article" date="2014" name="Genome Biol. Evol.">
        <title>Gene Loss Rather Than Gene Gain Is Associated with a Host Jump from Monocots to Dicots in the Smut Fungus Melanopsichium pennsylvanicum.</title>
        <authorList>
            <person name="Sharma R."/>
            <person name="Mishra B."/>
            <person name="Runge F."/>
            <person name="Thines M."/>
        </authorList>
    </citation>
    <scope>NUCLEOTIDE SEQUENCE</scope>
    <source>
        <strain evidence="2">4</strain>
    </source>
</reference>
<feature type="compositionally biased region" description="Basic and acidic residues" evidence="1">
    <location>
        <begin position="215"/>
        <end position="225"/>
    </location>
</feature>
<dbReference type="EMBL" id="HG529594">
    <property type="protein sequence ID" value="CDI53839.1"/>
    <property type="molecule type" value="Genomic_DNA"/>
</dbReference>
<protein>
    <recommendedName>
        <fullName evidence="3">37S ribosomal protein S35, mitochondrial</fullName>
    </recommendedName>
</protein>
<feature type="compositionally biased region" description="Low complexity" evidence="1">
    <location>
        <begin position="37"/>
        <end position="46"/>
    </location>
</feature>
<dbReference type="GO" id="GO:0005763">
    <property type="term" value="C:mitochondrial small ribosomal subunit"/>
    <property type="evidence" value="ECO:0007669"/>
    <property type="project" value="TreeGrafter"/>
</dbReference>